<dbReference type="EMBL" id="JAHLFQ010000120">
    <property type="protein sequence ID" value="MBU3804177.1"/>
    <property type="molecule type" value="Genomic_DNA"/>
</dbReference>
<evidence type="ECO:0000313" key="5">
    <source>
        <dbReference type="Proteomes" id="UP000824229"/>
    </source>
</evidence>
<organism evidence="4 5">
    <name type="scientific">Candidatus Cellulosilyticum pullistercoris</name>
    <dbReference type="NCBI Taxonomy" id="2838521"/>
    <lineage>
        <taxon>Bacteria</taxon>
        <taxon>Bacillati</taxon>
        <taxon>Bacillota</taxon>
        <taxon>Clostridia</taxon>
        <taxon>Lachnospirales</taxon>
        <taxon>Cellulosilyticaceae</taxon>
        <taxon>Cellulosilyticum</taxon>
    </lineage>
</organism>
<dbReference type="InterPro" id="IPR036677">
    <property type="entry name" value="EutN_CcmL_sf"/>
</dbReference>
<reference evidence="4" key="2">
    <citation type="submission" date="2021-04" db="EMBL/GenBank/DDBJ databases">
        <authorList>
            <person name="Gilroy R."/>
        </authorList>
    </citation>
    <scope>NUCLEOTIDE SEQUENCE</scope>
    <source>
        <strain evidence="4">B5-657</strain>
    </source>
</reference>
<comment type="subcellular location">
    <subcellularLocation>
        <location evidence="1">Carboxysome</location>
    </subcellularLocation>
</comment>
<name>A0A9E2KCV1_9FIRM</name>
<protein>
    <submittedName>
        <fullName evidence="4">EutN/CcmL family microcompartment protein</fullName>
    </submittedName>
</protein>
<dbReference type="GO" id="GO:0031470">
    <property type="term" value="C:carboxysome"/>
    <property type="evidence" value="ECO:0007669"/>
    <property type="project" value="UniProtKB-SubCell"/>
</dbReference>
<dbReference type="PANTHER" id="PTHR36539">
    <property type="entry name" value="ETHANOLAMINE UTILIZATION PROTEIN EUTN"/>
    <property type="match status" value="1"/>
</dbReference>
<evidence type="ECO:0000256" key="1">
    <source>
        <dbReference type="ARBA" id="ARBA00023587"/>
    </source>
</evidence>
<dbReference type="PROSITE" id="PS51932">
    <property type="entry name" value="BMV"/>
    <property type="match status" value="1"/>
</dbReference>
<comment type="caution">
    <text evidence="4">The sequence shown here is derived from an EMBL/GenBank/DDBJ whole genome shotgun (WGS) entry which is preliminary data.</text>
</comment>
<proteinExistence type="predicted"/>
<dbReference type="AlphaFoldDB" id="A0A9E2KCV1"/>
<evidence type="ECO:0000256" key="3">
    <source>
        <dbReference type="ARBA" id="ARBA00024446"/>
    </source>
</evidence>
<dbReference type="Gene3D" id="2.40.50.220">
    <property type="entry name" value="EutN/Ccml"/>
    <property type="match status" value="1"/>
</dbReference>
<reference evidence="4" key="1">
    <citation type="journal article" date="2021" name="PeerJ">
        <title>Extensive microbial diversity within the chicken gut microbiome revealed by metagenomics and culture.</title>
        <authorList>
            <person name="Gilroy R."/>
            <person name="Ravi A."/>
            <person name="Getino M."/>
            <person name="Pursley I."/>
            <person name="Horton D.L."/>
            <person name="Alikhan N.F."/>
            <person name="Baker D."/>
            <person name="Gharbi K."/>
            <person name="Hall N."/>
            <person name="Watson M."/>
            <person name="Adriaenssens E.M."/>
            <person name="Foster-Nyarko E."/>
            <person name="Jarju S."/>
            <person name="Secka A."/>
            <person name="Antonio M."/>
            <person name="Oren A."/>
            <person name="Chaudhuri R.R."/>
            <person name="La Ragione R."/>
            <person name="Hildebrand F."/>
            <person name="Pallen M.J."/>
        </authorList>
    </citation>
    <scope>NUCLEOTIDE SEQUENCE</scope>
    <source>
        <strain evidence="4">B5-657</strain>
    </source>
</reference>
<dbReference type="SUPFAM" id="SSF159133">
    <property type="entry name" value="EutN/CcmL-like"/>
    <property type="match status" value="1"/>
</dbReference>
<keyword evidence="3" id="KW-1283">Bacterial microcompartment</keyword>
<evidence type="ECO:0000313" key="4">
    <source>
        <dbReference type="EMBL" id="MBU3804177.1"/>
    </source>
</evidence>
<dbReference type="Pfam" id="PF03319">
    <property type="entry name" value="EutN_CcmL"/>
    <property type="match status" value="1"/>
</dbReference>
<evidence type="ECO:0000256" key="2">
    <source>
        <dbReference type="ARBA" id="ARBA00023669"/>
    </source>
</evidence>
<dbReference type="Proteomes" id="UP000824229">
    <property type="component" value="Unassembled WGS sequence"/>
</dbReference>
<dbReference type="CDD" id="cd01614">
    <property type="entry name" value="EutN_CcmL"/>
    <property type="match status" value="1"/>
</dbReference>
<accession>A0A9E2KCV1</accession>
<keyword evidence="2" id="KW-1282">Carboxysome</keyword>
<sequence>MEIGRVIGRLWATKKDEQLNGQKLLVLKMLLEHGEEKPELVVAADIIGAGVGDLVLVARGSSARYAVDNPSCPIDSAIIGIVDSIEVEKNE</sequence>
<dbReference type="InterPro" id="IPR004992">
    <property type="entry name" value="EutN_CcmL"/>
</dbReference>
<gene>
    <name evidence="4" type="ORF">H9872_05405</name>
</gene>